<dbReference type="Proteomes" id="UP000664132">
    <property type="component" value="Unassembled WGS sequence"/>
</dbReference>
<reference evidence="1" key="1">
    <citation type="submission" date="2021-02" db="EMBL/GenBank/DDBJ databases">
        <title>Genome sequence Cadophora malorum strain M34.</title>
        <authorList>
            <person name="Stefanovic E."/>
            <person name="Vu D."/>
            <person name="Scully C."/>
            <person name="Dijksterhuis J."/>
            <person name="Roader J."/>
            <person name="Houbraken J."/>
        </authorList>
    </citation>
    <scope>NUCLEOTIDE SEQUENCE</scope>
    <source>
        <strain evidence="1">M34</strain>
    </source>
</reference>
<gene>
    <name evidence="1" type="ORF">IFR04_013748</name>
</gene>
<keyword evidence="2" id="KW-1185">Reference proteome</keyword>
<organism evidence="1 2">
    <name type="scientific">Cadophora malorum</name>
    <dbReference type="NCBI Taxonomy" id="108018"/>
    <lineage>
        <taxon>Eukaryota</taxon>
        <taxon>Fungi</taxon>
        <taxon>Dikarya</taxon>
        <taxon>Ascomycota</taxon>
        <taxon>Pezizomycotina</taxon>
        <taxon>Leotiomycetes</taxon>
        <taxon>Helotiales</taxon>
        <taxon>Ploettnerulaceae</taxon>
        <taxon>Cadophora</taxon>
    </lineage>
</organism>
<accession>A0A8H7T527</accession>
<name>A0A8H7T527_9HELO</name>
<protein>
    <submittedName>
        <fullName evidence="1">Uncharacterized protein</fullName>
    </submittedName>
</protein>
<evidence type="ECO:0000313" key="1">
    <source>
        <dbReference type="EMBL" id="KAG4413131.1"/>
    </source>
</evidence>
<proteinExistence type="predicted"/>
<evidence type="ECO:0000313" key="2">
    <source>
        <dbReference type="Proteomes" id="UP000664132"/>
    </source>
</evidence>
<dbReference type="EMBL" id="JAFJYH010000332">
    <property type="protein sequence ID" value="KAG4413131.1"/>
    <property type="molecule type" value="Genomic_DNA"/>
</dbReference>
<dbReference type="AlphaFoldDB" id="A0A8H7T527"/>
<comment type="caution">
    <text evidence="1">The sequence shown here is derived from an EMBL/GenBank/DDBJ whole genome shotgun (WGS) entry which is preliminary data.</text>
</comment>
<sequence>MSIKMLSATRLLRLAKAPKLIAAITIDEKSKVKAKKIPFRRWDAAEKFVREKVRAVLKGKHLIAVHWNEIEDGVYATEEECRKEIERVWVAESTTTDDLQNLVRTLKVSRLLQSRTEPKPEPIHYQSRPIAESMSIAASKWLSKMMMKRDKPRGALKNRQIVIKAEVGGEQMKEWSWSDNTQEETWEDLGIYKHHAEISWDEICYREKPSVKAVTSFQPSRLRWSLTVCEE</sequence>
<dbReference type="OrthoDB" id="3535160at2759"/>